<evidence type="ECO:0000256" key="3">
    <source>
        <dbReference type="RuleBase" id="RU000363"/>
    </source>
</evidence>
<accession>A0A4R1HM94</accession>
<dbReference type="InterPro" id="IPR051687">
    <property type="entry name" value="Peroxisomal_Beta-Oxidation"/>
</dbReference>
<organism evidence="4 5">
    <name type="scientific">Pseudonocardia endophytica</name>
    <dbReference type="NCBI Taxonomy" id="401976"/>
    <lineage>
        <taxon>Bacteria</taxon>
        <taxon>Bacillati</taxon>
        <taxon>Actinomycetota</taxon>
        <taxon>Actinomycetes</taxon>
        <taxon>Pseudonocardiales</taxon>
        <taxon>Pseudonocardiaceae</taxon>
        <taxon>Pseudonocardia</taxon>
    </lineage>
</organism>
<dbReference type="Gene3D" id="3.40.50.720">
    <property type="entry name" value="NAD(P)-binding Rossmann-like Domain"/>
    <property type="match status" value="1"/>
</dbReference>
<dbReference type="EMBL" id="SMFZ01000002">
    <property type="protein sequence ID" value="TCK22241.1"/>
    <property type="molecule type" value="Genomic_DNA"/>
</dbReference>
<dbReference type="AlphaFoldDB" id="A0A4R1HM94"/>
<dbReference type="PANTHER" id="PTHR45024">
    <property type="entry name" value="DEHYDROGENASES, SHORT CHAIN"/>
    <property type="match status" value="1"/>
</dbReference>
<dbReference type="GO" id="GO:0016491">
    <property type="term" value="F:oxidoreductase activity"/>
    <property type="evidence" value="ECO:0007669"/>
    <property type="project" value="UniProtKB-KW"/>
</dbReference>
<comment type="caution">
    <text evidence="4">The sequence shown here is derived from an EMBL/GenBank/DDBJ whole genome shotgun (WGS) entry which is preliminary data.</text>
</comment>
<dbReference type="FunFam" id="3.40.50.720:FF:000084">
    <property type="entry name" value="Short-chain dehydrogenase reductase"/>
    <property type="match status" value="1"/>
</dbReference>
<evidence type="ECO:0000313" key="4">
    <source>
        <dbReference type="EMBL" id="TCK22241.1"/>
    </source>
</evidence>
<dbReference type="PRINTS" id="PR00080">
    <property type="entry name" value="SDRFAMILY"/>
</dbReference>
<evidence type="ECO:0000256" key="1">
    <source>
        <dbReference type="ARBA" id="ARBA00006484"/>
    </source>
</evidence>
<dbReference type="InterPro" id="IPR002347">
    <property type="entry name" value="SDR_fam"/>
</dbReference>
<dbReference type="Proteomes" id="UP000295560">
    <property type="component" value="Unassembled WGS sequence"/>
</dbReference>
<comment type="similarity">
    <text evidence="1 3">Belongs to the short-chain dehydrogenases/reductases (SDR) family.</text>
</comment>
<dbReference type="SUPFAM" id="SSF51735">
    <property type="entry name" value="NAD(P)-binding Rossmann-fold domains"/>
    <property type="match status" value="1"/>
</dbReference>
<proteinExistence type="inferred from homology"/>
<dbReference type="PANTHER" id="PTHR45024:SF2">
    <property type="entry name" value="SCP2 DOMAIN-CONTAINING PROTEIN"/>
    <property type="match status" value="1"/>
</dbReference>
<dbReference type="Pfam" id="PF00106">
    <property type="entry name" value="adh_short"/>
    <property type="match status" value="1"/>
</dbReference>
<protein>
    <submittedName>
        <fullName evidence="4">NAD(P)-dependent dehydrogenase (Short-subunit alcohol dehydrogenase family)</fullName>
    </submittedName>
</protein>
<evidence type="ECO:0000256" key="2">
    <source>
        <dbReference type="ARBA" id="ARBA00023002"/>
    </source>
</evidence>
<dbReference type="InterPro" id="IPR036291">
    <property type="entry name" value="NAD(P)-bd_dom_sf"/>
</dbReference>
<keyword evidence="2" id="KW-0560">Oxidoreductase</keyword>
<dbReference type="PRINTS" id="PR00081">
    <property type="entry name" value="GDHRDH"/>
</dbReference>
<dbReference type="RefSeq" id="WP_132430957.1">
    <property type="nucleotide sequence ID" value="NZ_SMFZ01000002.1"/>
</dbReference>
<keyword evidence="5" id="KW-1185">Reference proteome</keyword>
<dbReference type="OrthoDB" id="9808187at2"/>
<sequence length="297" mass="29701">MLAGKVIVVTGAGRGLGRAYARAVAEAGAAVVVNDVDGGAAAAVADEIGADGGSAVAHAGPVGPTATADELVATAVAEFGRLDAMVTNAGVLRDRSVVKMTDEDFDVVVETHLRGTFTCARAAIARFREQGGGGRLVLVGSPAGQRASFGQANYSAVKAGIVGMARTLAAETAKHGITVNALVPVALTRMVATIPAFADAVAAVERGEPAPDELRANGVGTAEDVTPLLVYLLSDDAAEVTGQALGAGGDRITVWTHPSVAAEASRPGGWTAEGVAEAFGAELAGRLQPYVPPVAAR</sequence>
<reference evidence="4 5" key="1">
    <citation type="submission" date="2019-03" db="EMBL/GenBank/DDBJ databases">
        <title>Sequencing the genomes of 1000 actinobacteria strains.</title>
        <authorList>
            <person name="Klenk H.-P."/>
        </authorList>
    </citation>
    <scope>NUCLEOTIDE SEQUENCE [LARGE SCALE GENOMIC DNA]</scope>
    <source>
        <strain evidence="4 5">DSM 44969</strain>
    </source>
</reference>
<gene>
    <name evidence="4" type="ORF">EV378_6241</name>
</gene>
<name>A0A4R1HM94_PSEEN</name>
<evidence type="ECO:0000313" key="5">
    <source>
        <dbReference type="Proteomes" id="UP000295560"/>
    </source>
</evidence>